<feature type="compositionally biased region" description="Polar residues" evidence="1">
    <location>
        <begin position="59"/>
        <end position="68"/>
    </location>
</feature>
<evidence type="ECO:0000256" key="1">
    <source>
        <dbReference type="SAM" id="MobiDB-lite"/>
    </source>
</evidence>
<sequence>MRTNPAEEKVRARQGAATLEEAVPTGTARSMRISPFPSGAGPRPPPGLDGLPRARRVTHTCSGNEEST</sequence>
<dbReference type="Proteomes" id="UP001152519">
    <property type="component" value="Unassembled WGS sequence"/>
</dbReference>
<protein>
    <submittedName>
        <fullName evidence="2">Uncharacterized protein</fullName>
    </submittedName>
</protein>
<gene>
    <name evidence="2" type="ORF">SCOCK_140205</name>
</gene>
<accession>A0A9W4GQX0</accession>
<keyword evidence="3" id="KW-1185">Reference proteome</keyword>
<evidence type="ECO:0000313" key="3">
    <source>
        <dbReference type="Proteomes" id="UP001152519"/>
    </source>
</evidence>
<reference evidence="2" key="1">
    <citation type="submission" date="2021-05" db="EMBL/GenBank/DDBJ databases">
        <authorList>
            <person name="Arsene-Ploetze F."/>
        </authorList>
    </citation>
    <scope>NUCLEOTIDE SEQUENCE</scope>
    <source>
        <strain evidence="2">DSM 42138</strain>
    </source>
</reference>
<name>A0A9W4GQX0_9ACTN</name>
<organism evidence="2 3">
    <name type="scientific">Actinacidiphila cocklensis</name>
    <dbReference type="NCBI Taxonomy" id="887465"/>
    <lineage>
        <taxon>Bacteria</taxon>
        <taxon>Bacillati</taxon>
        <taxon>Actinomycetota</taxon>
        <taxon>Actinomycetes</taxon>
        <taxon>Kitasatosporales</taxon>
        <taxon>Streptomycetaceae</taxon>
        <taxon>Actinacidiphila</taxon>
    </lineage>
</organism>
<feature type="compositionally biased region" description="Basic and acidic residues" evidence="1">
    <location>
        <begin position="1"/>
        <end position="11"/>
    </location>
</feature>
<proteinExistence type="predicted"/>
<dbReference type="EMBL" id="CAJSLV010000042">
    <property type="protein sequence ID" value="CAG6392006.1"/>
    <property type="molecule type" value="Genomic_DNA"/>
</dbReference>
<evidence type="ECO:0000313" key="2">
    <source>
        <dbReference type="EMBL" id="CAG6392006.1"/>
    </source>
</evidence>
<feature type="region of interest" description="Disordered" evidence="1">
    <location>
        <begin position="1"/>
        <end position="68"/>
    </location>
</feature>
<dbReference type="AlphaFoldDB" id="A0A9W4GQX0"/>
<comment type="caution">
    <text evidence="2">The sequence shown here is derived from an EMBL/GenBank/DDBJ whole genome shotgun (WGS) entry which is preliminary data.</text>
</comment>